<dbReference type="GO" id="GO:0015074">
    <property type="term" value="P:DNA integration"/>
    <property type="evidence" value="ECO:0007669"/>
    <property type="project" value="InterPro"/>
</dbReference>
<feature type="chain" id="PRO_5033036239" description="Tyr recombinase domain-containing protein" evidence="2">
    <location>
        <begin position="21"/>
        <end position="176"/>
    </location>
</feature>
<organism evidence="3 4">
    <name type="scientific">Tribonema minus</name>
    <dbReference type="NCBI Taxonomy" id="303371"/>
    <lineage>
        <taxon>Eukaryota</taxon>
        <taxon>Sar</taxon>
        <taxon>Stramenopiles</taxon>
        <taxon>Ochrophyta</taxon>
        <taxon>PX clade</taxon>
        <taxon>Xanthophyceae</taxon>
        <taxon>Tribonematales</taxon>
        <taxon>Tribonemataceae</taxon>
        <taxon>Tribonema</taxon>
    </lineage>
</organism>
<dbReference type="GO" id="GO:0006310">
    <property type="term" value="P:DNA recombination"/>
    <property type="evidence" value="ECO:0007669"/>
    <property type="project" value="UniProtKB-KW"/>
</dbReference>
<evidence type="ECO:0008006" key="5">
    <source>
        <dbReference type="Google" id="ProtNLM"/>
    </source>
</evidence>
<dbReference type="Gene3D" id="1.10.443.10">
    <property type="entry name" value="Intergrase catalytic core"/>
    <property type="match status" value="1"/>
</dbReference>
<dbReference type="PANTHER" id="PTHR34605">
    <property type="entry name" value="PHAGE_INTEGRASE DOMAIN-CONTAINING PROTEIN"/>
    <property type="match status" value="1"/>
</dbReference>
<proteinExistence type="predicted"/>
<evidence type="ECO:0000313" key="4">
    <source>
        <dbReference type="Proteomes" id="UP000664859"/>
    </source>
</evidence>
<dbReference type="PANTHER" id="PTHR34605:SF4">
    <property type="entry name" value="DNA ADENINE METHYLTRANSFERASE"/>
    <property type="match status" value="1"/>
</dbReference>
<keyword evidence="2" id="KW-0732">Signal</keyword>
<comment type="caution">
    <text evidence="3">The sequence shown here is derived from an EMBL/GenBank/DDBJ whole genome shotgun (WGS) entry which is preliminary data.</text>
</comment>
<evidence type="ECO:0000256" key="2">
    <source>
        <dbReference type="SAM" id="SignalP"/>
    </source>
</evidence>
<dbReference type="InterPro" id="IPR052925">
    <property type="entry name" value="Phage_Integrase-like_Recomb"/>
</dbReference>
<gene>
    <name evidence="3" type="ORF">JKP88DRAFT_153337</name>
</gene>
<dbReference type="InterPro" id="IPR011010">
    <property type="entry name" value="DNA_brk_join_enz"/>
</dbReference>
<dbReference type="EMBL" id="JAFCMP010000551">
    <property type="protein sequence ID" value="KAG5175356.1"/>
    <property type="molecule type" value="Genomic_DNA"/>
</dbReference>
<name>A0A835YIV1_9STRA</name>
<protein>
    <recommendedName>
        <fullName evidence="5">Tyr recombinase domain-containing protein</fullName>
    </recommendedName>
</protein>
<keyword evidence="4" id="KW-1185">Reference proteome</keyword>
<dbReference type="OrthoDB" id="167975at2759"/>
<dbReference type="SUPFAM" id="SSF56349">
    <property type="entry name" value="DNA breaking-rejoining enzymes"/>
    <property type="match status" value="1"/>
</dbReference>
<reference evidence="3" key="1">
    <citation type="submission" date="2021-02" db="EMBL/GenBank/DDBJ databases">
        <title>First Annotated Genome of the Yellow-green Alga Tribonema minus.</title>
        <authorList>
            <person name="Mahan K.M."/>
        </authorList>
    </citation>
    <scope>NUCLEOTIDE SEQUENCE</scope>
    <source>
        <strain evidence="3">UTEX B ZZ1240</strain>
    </source>
</reference>
<evidence type="ECO:0000313" key="3">
    <source>
        <dbReference type="EMBL" id="KAG5175356.1"/>
    </source>
</evidence>
<evidence type="ECO:0000256" key="1">
    <source>
        <dbReference type="ARBA" id="ARBA00023172"/>
    </source>
</evidence>
<feature type="non-terminal residue" evidence="3">
    <location>
        <position position="176"/>
    </location>
</feature>
<dbReference type="Proteomes" id="UP000664859">
    <property type="component" value="Unassembled WGS sequence"/>
</dbReference>
<dbReference type="AlphaFoldDB" id="A0A835YIV1"/>
<keyword evidence="1" id="KW-0233">DNA recombination</keyword>
<dbReference type="GO" id="GO:0003677">
    <property type="term" value="F:DNA binding"/>
    <property type="evidence" value="ECO:0007669"/>
    <property type="project" value="InterPro"/>
</dbReference>
<accession>A0A835YIV1</accession>
<feature type="signal peptide" evidence="2">
    <location>
        <begin position="1"/>
        <end position="20"/>
    </location>
</feature>
<sequence>VWRGVALAFFLLLRASEIWAYHSDGLVHPDFCVQAGDVHFRRQGRPLPAAAGHTADEARFIIRGSKTDQLRVGSTAVLTAAGGGLADPVRIFADVVAALPAAATAQHPLMSVATRAGGIGALKRREAELLIRSLAMRQGLDPRQYGTHSMRVGGATTLAHAGVPGRLIQAAGRWRS</sequence>
<dbReference type="InterPro" id="IPR013762">
    <property type="entry name" value="Integrase-like_cat_sf"/>
</dbReference>
<feature type="non-terminal residue" evidence="3">
    <location>
        <position position="1"/>
    </location>
</feature>